<dbReference type="Gene3D" id="3.20.20.70">
    <property type="entry name" value="Aldolase class I"/>
    <property type="match status" value="1"/>
</dbReference>
<evidence type="ECO:0000256" key="2">
    <source>
        <dbReference type="ARBA" id="ARBA00023002"/>
    </source>
</evidence>
<dbReference type="Proteomes" id="UP000276254">
    <property type="component" value="Chromosome"/>
</dbReference>
<evidence type="ECO:0000259" key="3">
    <source>
        <dbReference type="Pfam" id="PF00724"/>
    </source>
</evidence>
<sequence length="413" mass="44493">MNTAFSPVTIGPVTLRNRFIRSGANEMMARRSLPTHALLEFHRQLAEGGIGMTTLAYVAVSRDGRTFASQGVLDDAAIPHYRAVTDAVHAAGALASAQITHGGSFVQHKELSTKRAMSSSGGIDKMGVLMGRWFQRAMTRADMDQVRDEFVAAARRAVIAGFDAVELHMGHGYLLNQYISPLSNKRRDEYGGTAEKRVRFPAEVLAAVKVAVGDRIAVLAKINLYDGAKGGATVEDGIVTARALEAAGVDMIVMSGGRNIESSYVMFSSPLPYDDLAAMQPGLLAKIQFKLLKMATPKTVKFSELYFIEAARRVRAAVKCKLGYLGGVLSLDAAERTLDEGFDAIVMARALVHDPALVNRFRADANHRSGCTACNRCVALMYGPAGTYCPVTNNPIDPILNKTPAGEELHYAA</sequence>
<dbReference type="InterPro" id="IPR013785">
    <property type="entry name" value="Aldolase_TIM"/>
</dbReference>
<keyword evidence="1" id="KW-0285">Flavoprotein</keyword>
<evidence type="ECO:0000313" key="5">
    <source>
        <dbReference type="Proteomes" id="UP000276254"/>
    </source>
</evidence>
<accession>A0A494TJ82</accession>
<dbReference type="AlphaFoldDB" id="A0A494TJ82"/>
<dbReference type="InterPro" id="IPR001155">
    <property type="entry name" value="OxRdtase_FMN_N"/>
</dbReference>
<dbReference type="SUPFAM" id="SSF51395">
    <property type="entry name" value="FMN-linked oxidoreductases"/>
    <property type="match status" value="1"/>
</dbReference>
<feature type="domain" description="NADH:flavin oxidoreductase/NADH oxidase N-terminal" evidence="3">
    <location>
        <begin position="5"/>
        <end position="256"/>
    </location>
</feature>
<dbReference type="RefSeq" id="WP_121153982.1">
    <property type="nucleotide sequence ID" value="NZ_CP032829.1"/>
</dbReference>
<name>A0A494TJ82_SPHPE</name>
<dbReference type="GO" id="GO:0016491">
    <property type="term" value="F:oxidoreductase activity"/>
    <property type="evidence" value="ECO:0007669"/>
    <property type="project" value="UniProtKB-KW"/>
</dbReference>
<dbReference type="Pfam" id="PF00724">
    <property type="entry name" value="Oxidored_FMN"/>
    <property type="match status" value="1"/>
</dbReference>
<dbReference type="KEGG" id="spha:D3Y57_15370"/>
<dbReference type="PANTHER" id="PTHR43656">
    <property type="entry name" value="BINDING OXIDOREDUCTASE, PUTATIVE (AFU_ORTHOLOGUE AFUA_2G08260)-RELATED"/>
    <property type="match status" value="1"/>
</dbReference>
<dbReference type="CDD" id="cd02803">
    <property type="entry name" value="OYE_like_FMN_family"/>
    <property type="match status" value="1"/>
</dbReference>
<dbReference type="InterPro" id="IPR051799">
    <property type="entry name" value="NADH_flavin_oxidoreductase"/>
</dbReference>
<dbReference type="EMBL" id="CP032829">
    <property type="protein sequence ID" value="AYJ87063.1"/>
    <property type="molecule type" value="Genomic_DNA"/>
</dbReference>
<keyword evidence="5" id="KW-1185">Reference proteome</keyword>
<protein>
    <submittedName>
        <fullName evidence="4">NADH:flavin oxidoreductase</fullName>
    </submittedName>
</protein>
<gene>
    <name evidence="4" type="ORF">D3Y57_15370</name>
</gene>
<organism evidence="4 5">
    <name type="scientific">Sphingomonas paeninsulae</name>
    <dbReference type="NCBI Taxonomy" id="2319844"/>
    <lineage>
        <taxon>Bacteria</taxon>
        <taxon>Pseudomonadati</taxon>
        <taxon>Pseudomonadota</taxon>
        <taxon>Alphaproteobacteria</taxon>
        <taxon>Sphingomonadales</taxon>
        <taxon>Sphingomonadaceae</taxon>
        <taxon>Sphingomonas</taxon>
    </lineage>
</organism>
<proteinExistence type="predicted"/>
<dbReference type="PANTHER" id="PTHR43656:SF2">
    <property type="entry name" value="BINDING OXIDOREDUCTASE, PUTATIVE (AFU_ORTHOLOGUE AFUA_2G08260)-RELATED"/>
    <property type="match status" value="1"/>
</dbReference>
<keyword evidence="2" id="KW-0560">Oxidoreductase</keyword>
<reference evidence="4 5" key="1">
    <citation type="submission" date="2018-09" db="EMBL/GenBank/DDBJ databases">
        <title>Sphingomonas peninsula sp. nov., isolated from fildes peninsula, Antarctic soil.</title>
        <authorList>
            <person name="Yingchao G."/>
        </authorList>
    </citation>
    <scope>NUCLEOTIDE SEQUENCE [LARGE SCALE GENOMIC DNA]</scope>
    <source>
        <strain evidence="4 5">YZ-8</strain>
    </source>
</reference>
<dbReference type="OrthoDB" id="9804454at2"/>
<evidence type="ECO:0000256" key="1">
    <source>
        <dbReference type="ARBA" id="ARBA00022630"/>
    </source>
</evidence>
<dbReference type="GO" id="GO:0010181">
    <property type="term" value="F:FMN binding"/>
    <property type="evidence" value="ECO:0007669"/>
    <property type="project" value="InterPro"/>
</dbReference>
<evidence type="ECO:0000313" key="4">
    <source>
        <dbReference type="EMBL" id="AYJ87063.1"/>
    </source>
</evidence>